<dbReference type="AlphaFoldDB" id="A0AAQ1P8X4"/>
<evidence type="ECO:0000313" key="1">
    <source>
        <dbReference type="EMBL" id="SPO60661.1"/>
    </source>
</evidence>
<reference evidence="1 2" key="1">
    <citation type="submission" date="2018-02" db="EMBL/GenBank/DDBJ databases">
        <authorList>
            <person name="Dubost A."/>
        </authorList>
    </citation>
    <scope>NUCLEOTIDE SEQUENCE [LARGE SCALE GENOMIC DNA]</scope>
    <source>
        <strain evidence="2">JV551A3</strain>
    </source>
</reference>
<gene>
    <name evidence="1" type="ORF">JV551A3_V1_980073</name>
</gene>
<organism evidence="1 2">
    <name type="scientific">Pseudomonas inefficax</name>
    <dbReference type="NCBI Taxonomy" id="2078786"/>
    <lineage>
        <taxon>Bacteria</taxon>
        <taxon>Pseudomonadati</taxon>
        <taxon>Pseudomonadota</taxon>
        <taxon>Gammaproteobacteria</taxon>
        <taxon>Pseudomonadales</taxon>
        <taxon>Pseudomonadaceae</taxon>
        <taxon>Pseudomonas</taxon>
    </lineage>
</organism>
<proteinExistence type="predicted"/>
<dbReference type="EMBL" id="OPYN01000098">
    <property type="protein sequence ID" value="SPO60661.1"/>
    <property type="molecule type" value="Genomic_DNA"/>
</dbReference>
<comment type="caution">
    <text evidence="1">The sequence shown here is derived from an EMBL/GenBank/DDBJ whole genome shotgun (WGS) entry which is preliminary data.</text>
</comment>
<keyword evidence="2" id="KW-1185">Reference proteome</keyword>
<accession>A0AAQ1P8X4</accession>
<name>A0AAQ1P8X4_9PSED</name>
<sequence length="88" mass="9775">MTTGLLSWNARHFNNKLSVCEPPDEKKLPKNSELVIFTFQAATIRRFPPASLQHNRIPPFQSDEATALTMEDSHACFARSLPGPALPA</sequence>
<protein>
    <submittedName>
        <fullName evidence="1">Uncharacterized protein</fullName>
    </submittedName>
</protein>
<evidence type="ECO:0000313" key="2">
    <source>
        <dbReference type="Proteomes" id="UP000294335"/>
    </source>
</evidence>
<dbReference type="Proteomes" id="UP000294335">
    <property type="component" value="Unassembled WGS sequence"/>
</dbReference>